<dbReference type="GO" id="GO:0016491">
    <property type="term" value="F:oxidoreductase activity"/>
    <property type="evidence" value="ECO:0007669"/>
    <property type="project" value="UniProtKB-KW"/>
</dbReference>
<gene>
    <name evidence="2" type="ORF">SOCE26_076830</name>
</gene>
<dbReference type="Gene3D" id="3.40.50.720">
    <property type="entry name" value="NAD(P)-binding Rossmann-like Domain"/>
    <property type="match status" value="1"/>
</dbReference>
<feature type="domain" description="Ketopantoate reductase N-terminal" evidence="1">
    <location>
        <begin position="4"/>
        <end position="83"/>
    </location>
</feature>
<dbReference type="AlphaFoldDB" id="A0A2L0F3L4"/>
<dbReference type="InterPro" id="IPR013332">
    <property type="entry name" value="KPR_N"/>
</dbReference>
<evidence type="ECO:0000313" key="3">
    <source>
        <dbReference type="Proteomes" id="UP000238348"/>
    </source>
</evidence>
<dbReference type="RefSeq" id="WP_104984429.1">
    <property type="nucleotide sequence ID" value="NZ_CP012673.1"/>
</dbReference>
<sequence>MRVSIVGAGALGRVYGVRLAAQGEDVTFVVRPERVAGDGPYVIEQVNGSQRRDTLERPRLAADIPADAEVVLITVRFDQLAPAHAGAAHAGGAAPRAAGGRTVADILRGGPAVPIAVLTPLLPAQREALEGAAQRRITPAMPSVSGYADERGVIRYWLTAIASTLLDEEGGAPAERPRLEELARRLTEAGVPARLDRDVGAQNVATTTAFFPLIAAIDAGGGVSGLVADRDTLGAALDATRECVALAERLGKVAPWAKLLTRLTGPFAAKAGVALVRQLFPETLRFVDVHFGPKLHEQHLAMGAAILAIGREHGVNLPALERLLALIEGRSGARGPAARVA</sequence>
<organism evidence="2 3">
    <name type="scientific">Sorangium cellulosum</name>
    <name type="common">Polyangium cellulosum</name>
    <dbReference type="NCBI Taxonomy" id="56"/>
    <lineage>
        <taxon>Bacteria</taxon>
        <taxon>Pseudomonadati</taxon>
        <taxon>Myxococcota</taxon>
        <taxon>Polyangia</taxon>
        <taxon>Polyangiales</taxon>
        <taxon>Polyangiaceae</taxon>
        <taxon>Sorangium</taxon>
    </lineage>
</organism>
<dbReference type="OrthoDB" id="9796561at2"/>
<dbReference type="EMBL" id="CP012673">
    <property type="protein sequence ID" value="AUX46178.1"/>
    <property type="molecule type" value="Genomic_DNA"/>
</dbReference>
<dbReference type="EC" id="1.-.-.-" evidence="2"/>
<keyword evidence="2" id="KW-0560">Oxidoreductase</keyword>
<dbReference type="SUPFAM" id="SSF51735">
    <property type="entry name" value="NAD(P)-binding Rossmann-fold domains"/>
    <property type="match status" value="1"/>
</dbReference>
<evidence type="ECO:0000313" key="2">
    <source>
        <dbReference type="EMBL" id="AUX46178.1"/>
    </source>
</evidence>
<dbReference type="InterPro" id="IPR036291">
    <property type="entry name" value="NAD(P)-bd_dom_sf"/>
</dbReference>
<proteinExistence type="predicted"/>
<accession>A0A2L0F3L4</accession>
<dbReference type="Proteomes" id="UP000238348">
    <property type="component" value="Chromosome"/>
</dbReference>
<name>A0A2L0F3L4_SORCE</name>
<dbReference type="Pfam" id="PF02558">
    <property type="entry name" value="ApbA"/>
    <property type="match status" value="1"/>
</dbReference>
<evidence type="ECO:0000259" key="1">
    <source>
        <dbReference type="Pfam" id="PF02558"/>
    </source>
</evidence>
<protein>
    <submittedName>
        <fullName evidence="2">Oxidoreductase</fullName>
        <ecNumber evidence="2">1.-.-.-</ecNumber>
    </submittedName>
</protein>
<reference evidence="2 3" key="1">
    <citation type="submission" date="2015-09" db="EMBL/GenBank/DDBJ databases">
        <title>Sorangium comparison.</title>
        <authorList>
            <person name="Zaburannyi N."/>
            <person name="Bunk B."/>
            <person name="Overmann J."/>
            <person name="Mueller R."/>
        </authorList>
    </citation>
    <scope>NUCLEOTIDE SEQUENCE [LARGE SCALE GENOMIC DNA]</scope>
    <source>
        <strain evidence="2 3">So ce26</strain>
    </source>
</reference>